<gene>
    <name evidence="2" type="ORF">EJP67_18465</name>
</gene>
<evidence type="ECO:0000256" key="1">
    <source>
        <dbReference type="SAM" id="Phobius"/>
    </source>
</evidence>
<organism evidence="2 3">
    <name type="scientific">Variovorax guangxiensis</name>
    <dbReference type="NCBI Taxonomy" id="1775474"/>
    <lineage>
        <taxon>Bacteria</taxon>
        <taxon>Pseudomonadati</taxon>
        <taxon>Pseudomonadota</taxon>
        <taxon>Betaproteobacteria</taxon>
        <taxon>Burkholderiales</taxon>
        <taxon>Comamonadaceae</taxon>
        <taxon>Variovorax</taxon>
    </lineage>
</organism>
<evidence type="ECO:0000313" key="2">
    <source>
        <dbReference type="EMBL" id="RUR69045.1"/>
    </source>
</evidence>
<name>A0A433MN08_9BURK</name>
<dbReference type="RefSeq" id="WP_126023161.1">
    <property type="nucleotide sequence ID" value="NZ_RXFT01000007.1"/>
</dbReference>
<accession>A0A433MN08</accession>
<keyword evidence="1" id="KW-0472">Membrane</keyword>
<protein>
    <recommendedName>
        <fullName evidence="4">DUF2842 domain-containing protein</fullName>
    </recommendedName>
</protein>
<reference evidence="2 3" key="1">
    <citation type="submission" date="2018-12" db="EMBL/GenBank/DDBJ databases">
        <title>The genome sequences of Variovorax guangxiensis DSM 27352.</title>
        <authorList>
            <person name="Gao J."/>
            <person name="Sun J."/>
        </authorList>
    </citation>
    <scope>NUCLEOTIDE SEQUENCE [LARGE SCALE GENOMIC DNA]</scope>
    <source>
        <strain evidence="2 3">DSM 27352</strain>
    </source>
</reference>
<comment type="caution">
    <text evidence="2">The sequence shown here is derived from an EMBL/GenBank/DDBJ whole genome shotgun (WGS) entry which is preliminary data.</text>
</comment>
<keyword evidence="1" id="KW-1133">Transmembrane helix</keyword>
<feature type="transmembrane region" description="Helical" evidence="1">
    <location>
        <begin position="41"/>
        <end position="63"/>
    </location>
</feature>
<keyword evidence="1" id="KW-0812">Transmembrane</keyword>
<evidence type="ECO:0000313" key="3">
    <source>
        <dbReference type="Proteomes" id="UP000281118"/>
    </source>
</evidence>
<dbReference type="AlphaFoldDB" id="A0A433MN08"/>
<dbReference type="EMBL" id="RXFT01000007">
    <property type="protein sequence ID" value="RUR69045.1"/>
    <property type="molecule type" value="Genomic_DNA"/>
</dbReference>
<sequence>MNMNWHRGLWRVALGLLGLFWLVVLTLFATGDLPGFALFEVLLRMAGLSALYLVACKLIEWIVRGFARNQ</sequence>
<dbReference type="Proteomes" id="UP000281118">
    <property type="component" value="Unassembled WGS sequence"/>
</dbReference>
<evidence type="ECO:0008006" key="4">
    <source>
        <dbReference type="Google" id="ProtNLM"/>
    </source>
</evidence>
<proteinExistence type="predicted"/>